<organism evidence="12 13">
    <name type="scientific">Minwuia thermotolerans</name>
    <dbReference type="NCBI Taxonomy" id="2056226"/>
    <lineage>
        <taxon>Bacteria</taxon>
        <taxon>Pseudomonadati</taxon>
        <taxon>Pseudomonadota</taxon>
        <taxon>Alphaproteobacteria</taxon>
        <taxon>Minwuiales</taxon>
        <taxon>Minwuiaceae</taxon>
        <taxon>Minwuia</taxon>
    </lineage>
</organism>
<evidence type="ECO:0000259" key="11">
    <source>
        <dbReference type="Pfam" id="PF02880"/>
    </source>
</evidence>
<comment type="caution">
    <text evidence="12">The sequence shown here is derived from an EMBL/GenBank/DDBJ whole genome shotgun (WGS) entry which is preliminary data.</text>
</comment>
<dbReference type="InterPro" id="IPR005846">
    <property type="entry name" value="A-D-PHexomutase_a/b/a-III"/>
</dbReference>
<dbReference type="GO" id="GO:0005975">
    <property type="term" value="P:carbohydrate metabolic process"/>
    <property type="evidence" value="ECO:0007669"/>
    <property type="project" value="InterPro"/>
</dbReference>
<keyword evidence="5 7" id="KW-0460">Magnesium</keyword>
<dbReference type="EMBL" id="PHIG01000054">
    <property type="protein sequence ID" value="PJK27820.1"/>
    <property type="molecule type" value="Genomic_DNA"/>
</dbReference>
<evidence type="ECO:0000256" key="6">
    <source>
        <dbReference type="ARBA" id="ARBA00023235"/>
    </source>
</evidence>
<keyword evidence="4 7" id="KW-0479">Metal-binding</keyword>
<dbReference type="Pfam" id="PF02880">
    <property type="entry name" value="PGM_PMM_III"/>
    <property type="match status" value="1"/>
</dbReference>
<dbReference type="Gene3D" id="3.40.120.10">
    <property type="entry name" value="Alpha-D-Glucose-1,6-Bisphosphate, subunit A, domain 3"/>
    <property type="match status" value="3"/>
</dbReference>
<name>A0A2M9FWH8_9PROT</name>
<keyword evidence="3" id="KW-0597">Phosphoprotein</keyword>
<evidence type="ECO:0000256" key="4">
    <source>
        <dbReference type="ARBA" id="ARBA00022723"/>
    </source>
</evidence>
<dbReference type="Proteomes" id="UP000229498">
    <property type="component" value="Unassembled WGS sequence"/>
</dbReference>
<evidence type="ECO:0000256" key="5">
    <source>
        <dbReference type="ARBA" id="ARBA00022842"/>
    </source>
</evidence>
<evidence type="ECO:0000256" key="1">
    <source>
        <dbReference type="ARBA" id="ARBA00001946"/>
    </source>
</evidence>
<sequence>MAAGHRFNPTTLREYDVRGTWGDSLTEADARALGRSFGTLVRRGGGGHVAVGRDGRMSSPALAAALIEGLASTGCDVTDIGLGPTPMLYFAPFHLPADAGVMVTGSHNPPNMNGFKMMMAGKPFFGADIQKLGELAVAADWETGAGAVGARDVSAAYVEEVVAAYAGERQLSVVWDCGNGAAGAVIDEIVRRLPGRHVVLYGEVDGTFPNHHPDPTVAENLTQLRSTVRGVGADLGIAFDGDGDRIGVIDNEGEVLWGDQILLLLARDVLAERPGATIIADVKASQVLFDGIAEAGGKPLMYRTGHSLIKAKMAELKSPLAGEMSGHIFFADRWYGFDDALYAGVRFLAVLAKQQTTLADLRRAMPATVNTPELRFDCDDVRKFTVVEEIVDRLRQGGVKFSDVDGARVMTEDGWWLIRASNTQPVLVARCEASSEDGLGRLKALLVEQLSKSGVEAPKGL</sequence>
<evidence type="ECO:0000259" key="10">
    <source>
        <dbReference type="Pfam" id="PF02879"/>
    </source>
</evidence>
<dbReference type="InterPro" id="IPR005841">
    <property type="entry name" value="Alpha-D-phosphohexomutase_SF"/>
</dbReference>
<dbReference type="InterPro" id="IPR005843">
    <property type="entry name" value="A-D-PHexomutase_C"/>
</dbReference>
<feature type="domain" description="Alpha-D-phosphohexomutase alpha/beta/alpha" evidence="9">
    <location>
        <begin position="12"/>
        <end position="133"/>
    </location>
</feature>
<dbReference type="PRINTS" id="PR00509">
    <property type="entry name" value="PGMPMM"/>
</dbReference>
<feature type="domain" description="Alpha-D-phosphohexomutase alpha/beta/alpha" evidence="10">
    <location>
        <begin position="157"/>
        <end position="253"/>
    </location>
</feature>
<comment type="cofactor">
    <cofactor evidence="1">
        <name>Mg(2+)</name>
        <dbReference type="ChEBI" id="CHEBI:18420"/>
    </cofactor>
</comment>
<comment type="similarity">
    <text evidence="2 7">Belongs to the phosphohexose mutase family.</text>
</comment>
<feature type="domain" description="Alpha-D-phosphohexomutase alpha/beta/alpha" evidence="11">
    <location>
        <begin position="257"/>
        <end position="366"/>
    </location>
</feature>
<dbReference type="SUPFAM" id="SSF53738">
    <property type="entry name" value="Phosphoglucomutase, first 3 domains"/>
    <property type="match status" value="3"/>
</dbReference>
<keyword evidence="13" id="KW-1185">Reference proteome</keyword>
<reference evidence="12 13" key="1">
    <citation type="submission" date="2017-11" db="EMBL/GenBank/DDBJ databases">
        <title>Draft genome sequence of Rhizobiales bacterium SY3-13.</title>
        <authorList>
            <person name="Sun C."/>
        </authorList>
    </citation>
    <scope>NUCLEOTIDE SEQUENCE [LARGE SCALE GENOMIC DNA]</scope>
    <source>
        <strain evidence="12 13">SY3-13</strain>
    </source>
</reference>
<evidence type="ECO:0000256" key="3">
    <source>
        <dbReference type="ARBA" id="ARBA00022553"/>
    </source>
</evidence>
<dbReference type="InterPro" id="IPR016055">
    <property type="entry name" value="A-D-PHexomutase_a/b/a-I/II/III"/>
</dbReference>
<evidence type="ECO:0000313" key="12">
    <source>
        <dbReference type="EMBL" id="PJK27820.1"/>
    </source>
</evidence>
<dbReference type="InterPro" id="IPR036900">
    <property type="entry name" value="A-D-PHexomutase_C_sf"/>
</dbReference>
<dbReference type="InterPro" id="IPR005845">
    <property type="entry name" value="A-D-PHexomutase_a/b/a-II"/>
</dbReference>
<dbReference type="Pfam" id="PF00408">
    <property type="entry name" value="PGM_PMM_IV"/>
    <property type="match status" value="1"/>
</dbReference>
<dbReference type="CDD" id="cd03089">
    <property type="entry name" value="PMM_PGM"/>
    <property type="match status" value="1"/>
</dbReference>
<proteinExistence type="inferred from homology"/>
<dbReference type="RefSeq" id="WP_109795645.1">
    <property type="nucleotide sequence ID" value="NZ_PHIG01000054.1"/>
</dbReference>
<dbReference type="AlphaFoldDB" id="A0A2M9FWH8"/>
<dbReference type="Pfam" id="PF02879">
    <property type="entry name" value="PGM_PMM_II"/>
    <property type="match status" value="1"/>
</dbReference>
<gene>
    <name evidence="12" type="ORF">CVT23_20280</name>
</gene>
<dbReference type="GO" id="GO:0016868">
    <property type="term" value="F:intramolecular phosphotransferase activity"/>
    <property type="evidence" value="ECO:0007669"/>
    <property type="project" value="InterPro"/>
</dbReference>
<dbReference type="Gene3D" id="3.30.310.50">
    <property type="entry name" value="Alpha-D-phosphohexomutase, C-terminal domain"/>
    <property type="match status" value="1"/>
</dbReference>
<dbReference type="GO" id="GO:0000287">
    <property type="term" value="F:magnesium ion binding"/>
    <property type="evidence" value="ECO:0007669"/>
    <property type="project" value="InterPro"/>
</dbReference>
<protein>
    <submittedName>
        <fullName evidence="12">Phosphomannomutase</fullName>
    </submittedName>
</protein>
<dbReference type="InterPro" id="IPR005844">
    <property type="entry name" value="A-D-PHexomutase_a/b/a-I"/>
</dbReference>
<dbReference type="InterPro" id="IPR016066">
    <property type="entry name" value="A-D-PHexomutase_CS"/>
</dbReference>
<dbReference type="Pfam" id="PF02878">
    <property type="entry name" value="PGM_PMM_I"/>
    <property type="match status" value="1"/>
</dbReference>
<keyword evidence="6" id="KW-0413">Isomerase</keyword>
<dbReference type="NCBIfam" id="NF046027">
    <property type="entry name" value="PhglucPhmanMutPgmG"/>
    <property type="match status" value="1"/>
</dbReference>
<dbReference type="PANTHER" id="PTHR43771">
    <property type="entry name" value="PHOSPHOMANNOMUTASE"/>
    <property type="match status" value="1"/>
</dbReference>
<evidence type="ECO:0000313" key="13">
    <source>
        <dbReference type="Proteomes" id="UP000229498"/>
    </source>
</evidence>
<feature type="domain" description="Alpha-D-phosphohexomutase C-terminal" evidence="8">
    <location>
        <begin position="373"/>
        <end position="448"/>
    </location>
</feature>
<evidence type="ECO:0000256" key="7">
    <source>
        <dbReference type="RuleBase" id="RU004326"/>
    </source>
</evidence>
<dbReference type="PROSITE" id="PS00710">
    <property type="entry name" value="PGM_PMM"/>
    <property type="match status" value="1"/>
</dbReference>
<dbReference type="SUPFAM" id="SSF55957">
    <property type="entry name" value="Phosphoglucomutase, C-terminal domain"/>
    <property type="match status" value="1"/>
</dbReference>
<evidence type="ECO:0000259" key="8">
    <source>
        <dbReference type="Pfam" id="PF00408"/>
    </source>
</evidence>
<evidence type="ECO:0000259" key="9">
    <source>
        <dbReference type="Pfam" id="PF02878"/>
    </source>
</evidence>
<dbReference type="OrthoDB" id="9803322at2"/>
<evidence type="ECO:0000256" key="2">
    <source>
        <dbReference type="ARBA" id="ARBA00010231"/>
    </source>
</evidence>
<dbReference type="PANTHER" id="PTHR43771:SF2">
    <property type="entry name" value="PHOSPHOMANNOMUTASE_PHOSPHOGLUCOMUTASE"/>
    <property type="match status" value="1"/>
</dbReference>
<accession>A0A2M9FWH8</accession>